<keyword evidence="3" id="KW-0808">Transferase</keyword>
<evidence type="ECO:0000313" key="10">
    <source>
        <dbReference type="Proteomes" id="UP000246073"/>
    </source>
</evidence>
<evidence type="ECO:0000256" key="1">
    <source>
        <dbReference type="ARBA" id="ARBA00000085"/>
    </source>
</evidence>
<keyword evidence="5 9" id="KW-0418">Kinase</keyword>
<feature type="transmembrane region" description="Helical" evidence="7">
    <location>
        <begin position="198"/>
        <end position="218"/>
    </location>
</feature>
<evidence type="ECO:0000256" key="5">
    <source>
        <dbReference type="ARBA" id="ARBA00022777"/>
    </source>
</evidence>
<dbReference type="Proteomes" id="UP000246073">
    <property type="component" value="Unassembled WGS sequence"/>
</dbReference>
<dbReference type="PRINTS" id="PR00344">
    <property type="entry name" value="BCTRLSENSOR"/>
</dbReference>
<sequence>MAVVEKTIVPGVAPIETAAPDGSAEDRTSPAQFTRLRWQNRLSSKLLLLIVLAVLVAEVLIFVPSIANMRLRWLTSRLDTVGAVSEVLAASANMDVPRAIQDKVLLVTGTKAIALREAGASRLLAMSEVPGKIDQVIDLDNVSEAASIWDAFSTLFHGGDRTLRIYGSVSPTTSPGRVIEIVTSDAPMRRAMLLYARNVAVISLIISVIAASLIYLIIHEMLLRPVRIMHRNMIDFATTPDNPALILVPENRKDEFGIAQRQIAHIQSDLQRTLKEQKHLADLGLAVSKINHDMRNILASAQLMSDHLSDAKDPMVKRFAPKLIRTLSRAISYSESVIAYGRSQEAPPTPRRVNLHAIVTDVQESLNLESESGIEFDNRIPDDFELNVDSEQLFRVLSNLCRNSVQAMERDATGGAAAVKRLTLSSGRIGTTAIIGVEDTGPGLPQKARDNLFTAFKGSTRSDGTGLGLAIAQELIRAHGGSIELREDRPIGAHFEIRLPDLPAQREREQARREETV</sequence>
<dbReference type="Gene3D" id="3.30.565.10">
    <property type="entry name" value="Histidine kinase-like ATPase, C-terminal domain"/>
    <property type="match status" value="1"/>
</dbReference>
<evidence type="ECO:0000313" key="9">
    <source>
        <dbReference type="EMBL" id="SPL64460.1"/>
    </source>
</evidence>
<dbReference type="PANTHER" id="PTHR44936">
    <property type="entry name" value="SENSOR PROTEIN CREC"/>
    <property type="match status" value="1"/>
</dbReference>
<reference evidence="10" key="1">
    <citation type="submission" date="2017-12" db="EMBL/GenBank/DDBJ databases">
        <authorList>
            <person name="Diaz M."/>
        </authorList>
    </citation>
    <scope>NUCLEOTIDE SEQUENCE [LARGE SCALE GENOMIC DNA]</scope>
    <source>
        <strain evidence="10">FI11154</strain>
    </source>
</reference>
<dbReference type="Gene3D" id="6.10.340.10">
    <property type="match status" value="1"/>
</dbReference>
<evidence type="ECO:0000256" key="4">
    <source>
        <dbReference type="ARBA" id="ARBA00022741"/>
    </source>
</evidence>
<dbReference type="InterPro" id="IPR005467">
    <property type="entry name" value="His_kinase_dom"/>
</dbReference>
<dbReference type="EC" id="2.7.13.3" evidence="2"/>
<dbReference type="InterPro" id="IPR036890">
    <property type="entry name" value="HATPase_C_sf"/>
</dbReference>
<dbReference type="GO" id="GO:0005524">
    <property type="term" value="F:ATP binding"/>
    <property type="evidence" value="ECO:0007669"/>
    <property type="project" value="UniProtKB-KW"/>
</dbReference>
<name>A0A2P9HKX3_9HYPH</name>
<dbReference type="InterPro" id="IPR003594">
    <property type="entry name" value="HATPase_dom"/>
</dbReference>
<organism evidence="9 10">
    <name type="scientific">Ochrobactrum soli</name>
    <dbReference type="NCBI Taxonomy" id="2448455"/>
    <lineage>
        <taxon>Bacteria</taxon>
        <taxon>Pseudomonadati</taxon>
        <taxon>Pseudomonadota</taxon>
        <taxon>Alphaproteobacteria</taxon>
        <taxon>Hyphomicrobiales</taxon>
        <taxon>Brucellaceae</taxon>
        <taxon>Brucella/Ochrobactrum group</taxon>
        <taxon>Ochrobactrum</taxon>
    </lineage>
</organism>
<comment type="catalytic activity">
    <reaction evidence="1">
        <text>ATP + protein L-histidine = ADP + protein N-phospho-L-histidine.</text>
        <dbReference type="EC" id="2.7.13.3"/>
    </reaction>
</comment>
<evidence type="ECO:0000256" key="7">
    <source>
        <dbReference type="SAM" id="Phobius"/>
    </source>
</evidence>
<gene>
    <name evidence="9" type="ORF">OHAE_327</name>
</gene>
<dbReference type="CDD" id="cd00075">
    <property type="entry name" value="HATPase"/>
    <property type="match status" value="1"/>
</dbReference>
<dbReference type="GO" id="GO:0004673">
    <property type="term" value="F:protein histidine kinase activity"/>
    <property type="evidence" value="ECO:0007669"/>
    <property type="project" value="UniProtKB-EC"/>
</dbReference>
<keyword evidence="4" id="KW-0547">Nucleotide-binding</keyword>
<dbReference type="AlphaFoldDB" id="A0A2P9HKX3"/>
<dbReference type="InterPro" id="IPR050980">
    <property type="entry name" value="2C_sensor_his_kinase"/>
</dbReference>
<proteinExistence type="predicted"/>
<accession>A0A2P9HKX3</accession>
<evidence type="ECO:0000259" key="8">
    <source>
        <dbReference type="PROSITE" id="PS50109"/>
    </source>
</evidence>
<feature type="domain" description="Histidine kinase" evidence="8">
    <location>
        <begin position="289"/>
        <end position="503"/>
    </location>
</feature>
<evidence type="ECO:0000256" key="6">
    <source>
        <dbReference type="ARBA" id="ARBA00022840"/>
    </source>
</evidence>
<evidence type="ECO:0000256" key="2">
    <source>
        <dbReference type="ARBA" id="ARBA00012438"/>
    </source>
</evidence>
<dbReference type="Pfam" id="PF02518">
    <property type="entry name" value="HATPase_c"/>
    <property type="match status" value="1"/>
</dbReference>
<dbReference type="SMART" id="SM00387">
    <property type="entry name" value="HATPase_c"/>
    <property type="match status" value="1"/>
</dbReference>
<dbReference type="PANTHER" id="PTHR44936:SF10">
    <property type="entry name" value="SENSOR PROTEIN RSTB"/>
    <property type="match status" value="1"/>
</dbReference>
<dbReference type="InterPro" id="IPR004358">
    <property type="entry name" value="Sig_transdc_His_kin-like_C"/>
</dbReference>
<protein>
    <recommendedName>
        <fullName evidence="2">histidine kinase</fullName>
        <ecNumber evidence="2">2.7.13.3</ecNumber>
    </recommendedName>
</protein>
<evidence type="ECO:0000256" key="3">
    <source>
        <dbReference type="ARBA" id="ARBA00022679"/>
    </source>
</evidence>
<keyword evidence="7" id="KW-0472">Membrane</keyword>
<dbReference type="PROSITE" id="PS50109">
    <property type="entry name" value="HIS_KIN"/>
    <property type="match status" value="1"/>
</dbReference>
<feature type="transmembrane region" description="Helical" evidence="7">
    <location>
        <begin position="46"/>
        <end position="67"/>
    </location>
</feature>
<dbReference type="RefSeq" id="WP_109368312.1">
    <property type="nucleotide sequence ID" value="NZ_OOFM01000005.1"/>
</dbReference>
<keyword evidence="7" id="KW-1133">Transmembrane helix</keyword>
<dbReference type="EMBL" id="OOFM01000005">
    <property type="protein sequence ID" value="SPL64460.1"/>
    <property type="molecule type" value="Genomic_DNA"/>
</dbReference>
<keyword evidence="6" id="KW-0067">ATP-binding</keyword>
<dbReference type="SUPFAM" id="SSF55874">
    <property type="entry name" value="ATPase domain of HSP90 chaperone/DNA topoisomerase II/histidine kinase"/>
    <property type="match status" value="1"/>
</dbReference>
<keyword evidence="7" id="KW-0812">Transmembrane</keyword>